<proteinExistence type="predicted"/>
<dbReference type="Pfam" id="PF08482">
    <property type="entry name" value="HrpB_C"/>
    <property type="match status" value="1"/>
</dbReference>
<dbReference type="SUPFAM" id="SSF52540">
    <property type="entry name" value="P-loop containing nucleoside triphosphate hydrolases"/>
    <property type="match status" value="1"/>
</dbReference>
<dbReference type="RefSeq" id="WP_279248347.1">
    <property type="nucleotide sequence ID" value="NZ_SHNO01000001.1"/>
</dbReference>
<keyword evidence="2" id="KW-0378">Hydrolase</keyword>
<gene>
    <name evidence="8" type="primary">hrpB</name>
    <name evidence="8" type="ORF">EYC82_04490</name>
</gene>
<sequence>MRQQTIDQLPISAALDELKECLRVADEAVLQAPPGAGKTTLIPIGLLNQPWLGARKILVLEPRRIAARAAAHWMSMLLAEEVGQTVGYRIRMESRVSESTRIEVITEGILTQRLQRDPGLEDVGLVIFDEFHERNLDSDLCLALCLHGRGMLREGPPLKLLVMSATLDGSGVSSLLGGAPLITAEGRQFPVKECYLGARSLRDPVVTYLVKAIQRALQEQTGSLLVFLPGQREINEVGRALSGLLAPYDATIQLRPLYGGLPLEQQQRAISPAPAGERKIVLATNVAETSLTIEGVNVVVDSGLAREPVFDPVSGITRLTTRRVSRASAEQRLGRAGRLAPGVCYRLWSEEQHERLEARATPEILQSDLAPMALQLLSWGVQDPKELRWSQSPPEAPYRQALGTLEQCGAAFKNNEGRFQLTPHGVRLAQMPLHPRLAHMLLVGCDIQSLETACLLAAVLSERNPLSSHGVDIVPALDILMGESRCPSAFQGWFKRIWKQARRYGRLARDVHQSRKFGVSVEGEDTLGVLIASAYPDRIARLQSPGGVKYQLANGRRAVLTDGDSLAGNEWIAVSDLGGKVGQPIDKIYSAVRLNPACFSEILSPVVQQQECVEWDDRAGRFVAERRGMVGSISLFRERMQDIPRAARAQSLLGVVRKKGLGILPWSPNLQQWRARIMLLHRNAGPDEENPWPDMSDAALLATLDTWLLPYLDSVSRLEDFQKLDMKHILRALLAWPLPLELERLAPERWVAPSGSSIRIDYCEEPPVLAVKLQEMFGCEETPSVAEGRVLLLIHLLSPAQRPLQVTQDLAGFWRTGYDEVRREMRGRYPKHPWPNDPLTAEPTRSTGKRVS</sequence>
<dbReference type="NCBIfam" id="TIGR01970">
    <property type="entry name" value="DEAH_box_HrpB"/>
    <property type="match status" value="1"/>
</dbReference>
<dbReference type="InterPro" id="IPR001650">
    <property type="entry name" value="Helicase_C-like"/>
</dbReference>
<dbReference type="SMART" id="SM00847">
    <property type="entry name" value="HA2"/>
    <property type="match status" value="1"/>
</dbReference>
<comment type="caution">
    <text evidence="8">The sequence shown here is derived from an EMBL/GenBank/DDBJ whole genome shotgun (WGS) entry which is preliminary data.</text>
</comment>
<dbReference type="InterPro" id="IPR014001">
    <property type="entry name" value="Helicase_ATP-bd"/>
</dbReference>
<accession>A0ABT3T354</accession>
<dbReference type="InterPro" id="IPR027417">
    <property type="entry name" value="P-loop_NTPase"/>
</dbReference>
<evidence type="ECO:0000313" key="9">
    <source>
        <dbReference type="Proteomes" id="UP001143304"/>
    </source>
</evidence>
<evidence type="ECO:0000313" key="8">
    <source>
        <dbReference type="EMBL" id="MCX2976605.1"/>
    </source>
</evidence>
<feature type="domain" description="Helicase C-terminal" evidence="7">
    <location>
        <begin position="209"/>
        <end position="380"/>
    </location>
</feature>
<keyword evidence="3 8" id="KW-0347">Helicase</keyword>
<dbReference type="PROSITE" id="PS51192">
    <property type="entry name" value="HELICASE_ATP_BIND_1"/>
    <property type="match status" value="1"/>
</dbReference>
<evidence type="ECO:0000256" key="1">
    <source>
        <dbReference type="ARBA" id="ARBA00022741"/>
    </source>
</evidence>
<dbReference type="PANTHER" id="PTHR43519">
    <property type="entry name" value="ATP-DEPENDENT RNA HELICASE HRPB"/>
    <property type="match status" value="1"/>
</dbReference>
<dbReference type="InterPro" id="IPR007502">
    <property type="entry name" value="Helicase-assoc_dom"/>
</dbReference>
<dbReference type="Pfam" id="PF24473">
    <property type="entry name" value="CON_HrpB"/>
    <property type="match status" value="1"/>
</dbReference>
<feature type="domain" description="Helicase ATP-binding" evidence="6">
    <location>
        <begin position="19"/>
        <end position="185"/>
    </location>
</feature>
<dbReference type="InterPro" id="IPR056329">
    <property type="entry name" value="CON_HrpB"/>
</dbReference>
<evidence type="ECO:0000256" key="2">
    <source>
        <dbReference type="ARBA" id="ARBA00022801"/>
    </source>
</evidence>
<dbReference type="InterPro" id="IPR013689">
    <property type="entry name" value="RNA_helicase_ATP-dep_HrpB_C"/>
</dbReference>
<reference evidence="8" key="1">
    <citation type="submission" date="2019-02" db="EMBL/GenBank/DDBJ databases">
        <authorList>
            <person name="Li S.-H."/>
        </authorList>
    </citation>
    <scope>NUCLEOTIDE SEQUENCE</scope>
    <source>
        <strain evidence="8">IMCC11814</strain>
    </source>
</reference>
<protein>
    <submittedName>
        <fullName evidence="8">ATP-dependent helicase HrpB</fullName>
    </submittedName>
</protein>
<dbReference type="InterPro" id="IPR010225">
    <property type="entry name" value="HrpB"/>
</dbReference>
<evidence type="ECO:0000256" key="3">
    <source>
        <dbReference type="ARBA" id="ARBA00022806"/>
    </source>
</evidence>
<dbReference type="InterPro" id="IPR011545">
    <property type="entry name" value="DEAD/DEAH_box_helicase_dom"/>
</dbReference>
<organism evidence="8 9">
    <name type="scientific">Candidatus Marimicrobium litorale</name>
    <dbReference type="NCBI Taxonomy" id="2518991"/>
    <lineage>
        <taxon>Bacteria</taxon>
        <taxon>Pseudomonadati</taxon>
        <taxon>Pseudomonadota</taxon>
        <taxon>Gammaproteobacteria</taxon>
        <taxon>Cellvibrionales</taxon>
        <taxon>Halieaceae</taxon>
        <taxon>Marimicrobium</taxon>
    </lineage>
</organism>
<dbReference type="PIRSF" id="PIRSF005496">
    <property type="entry name" value="ATP_hel_hrpB"/>
    <property type="match status" value="1"/>
</dbReference>
<dbReference type="SMART" id="SM00487">
    <property type="entry name" value="DEXDc"/>
    <property type="match status" value="1"/>
</dbReference>
<dbReference type="InterPro" id="IPR049614">
    <property type="entry name" value="HrpB_DEXH"/>
</dbReference>
<evidence type="ECO:0000259" key="6">
    <source>
        <dbReference type="PROSITE" id="PS51192"/>
    </source>
</evidence>
<dbReference type="GO" id="GO:0004386">
    <property type="term" value="F:helicase activity"/>
    <property type="evidence" value="ECO:0007669"/>
    <property type="project" value="UniProtKB-KW"/>
</dbReference>
<feature type="region of interest" description="Disordered" evidence="5">
    <location>
        <begin position="829"/>
        <end position="852"/>
    </location>
</feature>
<dbReference type="Pfam" id="PF00270">
    <property type="entry name" value="DEAD"/>
    <property type="match status" value="1"/>
</dbReference>
<dbReference type="CDD" id="cd17990">
    <property type="entry name" value="DEXHc_HrpB"/>
    <property type="match status" value="1"/>
</dbReference>
<keyword evidence="9" id="KW-1185">Reference proteome</keyword>
<dbReference type="Proteomes" id="UP001143304">
    <property type="component" value="Unassembled WGS sequence"/>
</dbReference>
<dbReference type="Gene3D" id="3.40.50.300">
    <property type="entry name" value="P-loop containing nucleotide triphosphate hydrolases"/>
    <property type="match status" value="2"/>
</dbReference>
<evidence type="ECO:0000259" key="7">
    <source>
        <dbReference type="PROSITE" id="PS51194"/>
    </source>
</evidence>
<evidence type="ECO:0000256" key="4">
    <source>
        <dbReference type="ARBA" id="ARBA00022840"/>
    </source>
</evidence>
<dbReference type="CDD" id="cd18791">
    <property type="entry name" value="SF2_C_RHA"/>
    <property type="match status" value="1"/>
</dbReference>
<dbReference type="SMART" id="SM00490">
    <property type="entry name" value="HELICc"/>
    <property type="match status" value="1"/>
</dbReference>
<dbReference type="PROSITE" id="PS51194">
    <property type="entry name" value="HELICASE_CTER"/>
    <property type="match status" value="1"/>
</dbReference>
<evidence type="ECO:0000256" key="5">
    <source>
        <dbReference type="SAM" id="MobiDB-lite"/>
    </source>
</evidence>
<dbReference type="PANTHER" id="PTHR43519:SF1">
    <property type="entry name" value="ATP-DEPENDENT RNA HELICASE HRPB"/>
    <property type="match status" value="1"/>
</dbReference>
<dbReference type="Pfam" id="PF00271">
    <property type="entry name" value="Helicase_C"/>
    <property type="match status" value="1"/>
</dbReference>
<name>A0ABT3T354_9GAMM</name>
<keyword evidence="4" id="KW-0067">ATP-binding</keyword>
<dbReference type="Gene3D" id="1.20.120.1080">
    <property type="match status" value="1"/>
</dbReference>
<dbReference type="EMBL" id="SHNO01000001">
    <property type="protein sequence ID" value="MCX2976605.1"/>
    <property type="molecule type" value="Genomic_DNA"/>
</dbReference>
<keyword evidence="1" id="KW-0547">Nucleotide-binding</keyword>